<dbReference type="PANTHER" id="PTHR43248">
    <property type="entry name" value="2-SUCCINYL-6-HYDROXY-2,4-CYCLOHEXADIENE-1-CARBOXYLATE SYNTHASE"/>
    <property type="match status" value="1"/>
</dbReference>
<evidence type="ECO:0000313" key="5">
    <source>
        <dbReference type="Proteomes" id="UP000235598"/>
    </source>
</evidence>
<organism evidence="4 5">
    <name type="scientific">Brevibacterium paucivorans</name>
    <dbReference type="NCBI Taxonomy" id="170994"/>
    <lineage>
        <taxon>Bacteria</taxon>
        <taxon>Bacillati</taxon>
        <taxon>Actinomycetota</taxon>
        <taxon>Actinomycetes</taxon>
        <taxon>Micrococcales</taxon>
        <taxon>Brevibacteriaceae</taxon>
        <taxon>Brevibacterium</taxon>
    </lineage>
</organism>
<dbReference type="SUPFAM" id="SSF53474">
    <property type="entry name" value="alpha/beta-Hydrolases"/>
    <property type="match status" value="1"/>
</dbReference>
<dbReference type="EMBL" id="PNHK01000002">
    <property type="protein sequence ID" value="PMD05664.1"/>
    <property type="molecule type" value="Genomic_DNA"/>
</dbReference>
<accession>A0A2N6VNH2</accession>
<keyword evidence="2" id="KW-0378">Hydrolase</keyword>
<name>A0A2N6VNH2_9MICO</name>
<gene>
    <name evidence="4" type="ORF">CJ199_06575</name>
</gene>
<dbReference type="GO" id="GO:0006508">
    <property type="term" value="P:proteolysis"/>
    <property type="evidence" value="ECO:0007669"/>
    <property type="project" value="InterPro"/>
</dbReference>
<evidence type="ECO:0000313" key="4">
    <source>
        <dbReference type="EMBL" id="PMD05664.1"/>
    </source>
</evidence>
<dbReference type="Pfam" id="PF00561">
    <property type="entry name" value="Abhydrolase_1"/>
    <property type="match status" value="1"/>
</dbReference>
<comment type="caution">
    <text evidence="4">The sequence shown here is derived from an EMBL/GenBank/DDBJ whole genome shotgun (WGS) entry which is preliminary data.</text>
</comment>
<reference evidence="4 5" key="1">
    <citation type="submission" date="2017-09" db="EMBL/GenBank/DDBJ databases">
        <title>Bacterial strain isolated from the female urinary microbiota.</title>
        <authorList>
            <person name="Thomas-White K."/>
            <person name="Kumar N."/>
            <person name="Forster S."/>
            <person name="Putonti C."/>
            <person name="Lawley T."/>
            <person name="Wolfe A.J."/>
        </authorList>
    </citation>
    <scope>NUCLEOTIDE SEQUENCE [LARGE SCALE GENOMIC DNA]</scope>
    <source>
        <strain evidence="4 5">UMB1301</strain>
    </source>
</reference>
<protein>
    <submittedName>
        <fullName evidence="4">Prolyl aminopeptidase</fullName>
    </submittedName>
</protein>
<evidence type="ECO:0000256" key="1">
    <source>
        <dbReference type="ARBA" id="ARBA00010088"/>
    </source>
</evidence>
<dbReference type="InterPro" id="IPR000073">
    <property type="entry name" value="AB_hydrolase_1"/>
</dbReference>
<dbReference type="PRINTS" id="PR00793">
    <property type="entry name" value="PROAMNOPTASE"/>
</dbReference>
<dbReference type="InterPro" id="IPR029058">
    <property type="entry name" value="AB_hydrolase_fold"/>
</dbReference>
<dbReference type="OrthoDB" id="9796770at2"/>
<evidence type="ECO:0000256" key="2">
    <source>
        <dbReference type="ARBA" id="ARBA00022801"/>
    </source>
</evidence>
<dbReference type="GO" id="GO:0004177">
    <property type="term" value="F:aminopeptidase activity"/>
    <property type="evidence" value="ECO:0007669"/>
    <property type="project" value="UniProtKB-KW"/>
</dbReference>
<keyword evidence="4" id="KW-0031">Aminopeptidase</keyword>
<dbReference type="PANTHER" id="PTHR43248:SF2">
    <property type="entry name" value="PROLYL AMINOPEPTIDASE"/>
    <property type="match status" value="1"/>
</dbReference>
<sequence>MLTRTYTIPGLTVDEHTVTVPLDHFGDTPGELEVFARVYSLPGSAEKPYLVYLQGGPGFEAQRVTDPSGWVGRALREYNVIMLDQRGTGQSSPVGFVDGHFVGTGDNQTPATVADYLTHFRADAIVEDAEVVRQSLGASTWAVLGQSFGGFTALRYLAEHPESLERVMFTGGLPRVPGADSGEADADPAVAYQDTWAIMAGKSERFFQRYPHAREAYERLFERAADGIELPDGTVATQAHVRGLGQFLGAGGGAERLNYLLALGDSVAGRHDLQDALTFGARNPIYAVLHESCWASGVATRWAAERARPEGQEPFALAGEHVTQDHFETGPLEAWKDVAHVLADHEWPVMWDADKLAQARGKVPAAAAVYFEDAYVPCRHSLATAKLAGVEPWVTNEYEHNGLRASGERVLDRLLAMTRGDV</sequence>
<dbReference type="Gene3D" id="3.40.50.1820">
    <property type="entry name" value="alpha/beta hydrolase"/>
    <property type="match status" value="1"/>
</dbReference>
<dbReference type="Proteomes" id="UP000235598">
    <property type="component" value="Unassembled WGS sequence"/>
</dbReference>
<evidence type="ECO:0000259" key="3">
    <source>
        <dbReference type="Pfam" id="PF00561"/>
    </source>
</evidence>
<feature type="domain" description="AB hydrolase-1" evidence="3">
    <location>
        <begin position="50"/>
        <end position="211"/>
    </location>
</feature>
<keyword evidence="4" id="KW-0645">Protease</keyword>
<dbReference type="InterPro" id="IPR051601">
    <property type="entry name" value="Serine_prot/Carboxylest_S33"/>
</dbReference>
<dbReference type="RefSeq" id="WP_102238685.1">
    <property type="nucleotide sequence ID" value="NZ_PNHK01000002.1"/>
</dbReference>
<dbReference type="InterPro" id="IPR002410">
    <property type="entry name" value="Peptidase_S33"/>
</dbReference>
<dbReference type="AlphaFoldDB" id="A0A2N6VNH2"/>
<proteinExistence type="inferred from homology"/>
<comment type="similarity">
    <text evidence="1">Belongs to the peptidase S33 family.</text>
</comment>